<organism evidence="1 2">
    <name type="scientific">Sphaerobolus stellatus (strain SS14)</name>
    <dbReference type="NCBI Taxonomy" id="990650"/>
    <lineage>
        <taxon>Eukaryota</taxon>
        <taxon>Fungi</taxon>
        <taxon>Dikarya</taxon>
        <taxon>Basidiomycota</taxon>
        <taxon>Agaricomycotina</taxon>
        <taxon>Agaricomycetes</taxon>
        <taxon>Phallomycetidae</taxon>
        <taxon>Geastrales</taxon>
        <taxon>Sphaerobolaceae</taxon>
        <taxon>Sphaerobolus</taxon>
    </lineage>
</organism>
<keyword evidence="2" id="KW-1185">Reference proteome</keyword>
<protein>
    <submittedName>
        <fullName evidence="1">Uncharacterized protein</fullName>
    </submittedName>
</protein>
<dbReference type="HOGENOM" id="CLU_1887095_0_0_1"/>
<dbReference type="OrthoDB" id="2746456at2759"/>
<evidence type="ECO:0000313" key="1">
    <source>
        <dbReference type="EMBL" id="KIJ44076.1"/>
    </source>
</evidence>
<proteinExistence type="predicted"/>
<dbReference type="Proteomes" id="UP000054279">
    <property type="component" value="Unassembled WGS sequence"/>
</dbReference>
<dbReference type="EMBL" id="KN837119">
    <property type="protein sequence ID" value="KIJ44076.1"/>
    <property type="molecule type" value="Genomic_DNA"/>
</dbReference>
<name>A0A0C9VZS1_SPHS4</name>
<reference evidence="1 2" key="1">
    <citation type="submission" date="2014-06" db="EMBL/GenBank/DDBJ databases">
        <title>Evolutionary Origins and Diversification of the Mycorrhizal Mutualists.</title>
        <authorList>
            <consortium name="DOE Joint Genome Institute"/>
            <consortium name="Mycorrhizal Genomics Consortium"/>
            <person name="Kohler A."/>
            <person name="Kuo A."/>
            <person name="Nagy L.G."/>
            <person name="Floudas D."/>
            <person name="Copeland A."/>
            <person name="Barry K.W."/>
            <person name="Cichocki N."/>
            <person name="Veneault-Fourrey C."/>
            <person name="LaButti K."/>
            <person name="Lindquist E.A."/>
            <person name="Lipzen A."/>
            <person name="Lundell T."/>
            <person name="Morin E."/>
            <person name="Murat C."/>
            <person name="Riley R."/>
            <person name="Ohm R."/>
            <person name="Sun H."/>
            <person name="Tunlid A."/>
            <person name="Henrissat B."/>
            <person name="Grigoriev I.V."/>
            <person name="Hibbett D.S."/>
            <person name="Martin F."/>
        </authorList>
    </citation>
    <scope>NUCLEOTIDE SEQUENCE [LARGE SCALE GENOMIC DNA]</scope>
    <source>
        <strain evidence="1 2">SS14</strain>
    </source>
</reference>
<dbReference type="AlphaFoldDB" id="A0A0C9VZS1"/>
<gene>
    <name evidence="1" type="ORF">M422DRAFT_252568</name>
</gene>
<accession>A0A0C9VZS1</accession>
<evidence type="ECO:0000313" key="2">
    <source>
        <dbReference type="Proteomes" id="UP000054279"/>
    </source>
</evidence>
<sequence>MLANESLFPNFLGSLGLGIPNPFSFYKLPQTHRGPLMMKLLSFSAFETKTFLNNAAYAMQLHPHFGFDDGDLILQCDDVQFRVHYSQIFPRSKITQYYYRAFMGVIHPDGLLFAGNLKGGSEAWACLLAVIYHER</sequence>